<dbReference type="PANTHER" id="PTHR24413">
    <property type="entry name" value="SPECKLE-TYPE POZ PROTEIN"/>
    <property type="match status" value="1"/>
</dbReference>
<dbReference type="OrthoDB" id="194443at2759"/>
<dbReference type="SMART" id="SM00225">
    <property type="entry name" value="BTB"/>
    <property type="match status" value="1"/>
</dbReference>
<dbReference type="EMBL" id="CAJVPZ010011036">
    <property type="protein sequence ID" value="CAG8625998.1"/>
    <property type="molecule type" value="Genomic_DNA"/>
</dbReference>
<sequence>MNSQLLTKESRKSFHDFIYASVPIKYGLLSNKVKLHVLPHYKNPNYFTHQISYSTKTDAYYENDLNEMSFLIKDSGFLKYWRSGMLDYEMVGKKWEEKENRLYLAKDPRKIEPSQLELPASAIWKFDYRPAELVISTLNIKLQNRTYNITQRKQMTIEWSISPLPTRKNPNPIWSLIDIESSSQSYTEDDWSTSINITKYVKGEYGFLLQAYMSGPMVKLWRNKEMFNHSCGDNGPSFGMNLNIVLKREKDVKYGILPKIDTNEEKMMLNDKSSSDFIITIDNSDKNMDIGLQESSDTFYVHSKVLSPRSDYFYALFNSKMMESNDKSLLLKDISQNIFKTILEYLYTGNINNVTTMEEFLIPSLTQLCERNLVGFVNEHNVEEFTNIAMVCGAQRLLKHCELLEVKTDNGFGKYDNDVDKKKNEVKKLGSRPLLAKMRSMRSLVT</sequence>
<evidence type="ECO:0000313" key="3">
    <source>
        <dbReference type="Proteomes" id="UP000789396"/>
    </source>
</evidence>
<keyword evidence="3" id="KW-1185">Reference proteome</keyword>
<dbReference type="InterPro" id="IPR011333">
    <property type="entry name" value="SKP1/BTB/POZ_sf"/>
</dbReference>
<dbReference type="Gene3D" id="2.60.120.1020">
    <property type="entry name" value="Peptide N glycanase, PAW domain"/>
    <property type="match status" value="1"/>
</dbReference>
<protein>
    <submittedName>
        <fullName evidence="2">10819_t:CDS:1</fullName>
    </submittedName>
</protein>
<proteinExistence type="predicted"/>
<comment type="caution">
    <text evidence="2">The sequence shown here is derived from an EMBL/GenBank/DDBJ whole genome shotgun (WGS) entry which is preliminary data.</text>
</comment>
<organism evidence="2 3">
    <name type="scientific">Racocetra fulgida</name>
    <dbReference type="NCBI Taxonomy" id="60492"/>
    <lineage>
        <taxon>Eukaryota</taxon>
        <taxon>Fungi</taxon>
        <taxon>Fungi incertae sedis</taxon>
        <taxon>Mucoromycota</taxon>
        <taxon>Glomeromycotina</taxon>
        <taxon>Glomeromycetes</taxon>
        <taxon>Diversisporales</taxon>
        <taxon>Gigasporaceae</taxon>
        <taxon>Racocetra</taxon>
    </lineage>
</organism>
<dbReference type="PROSITE" id="PS50097">
    <property type="entry name" value="BTB"/>
    <property type="match status" value="1"/>
</dbReference>
<accession>A0A9N9D7W0</accession>
<evidence type="ECO:0000313" key="2">
    <source>
        <dbReference type="EMBL" id="CAG8625998.1"/>
    </source>
</evidence>
<evidence type="ECO:0000259" key="1">
    <source>
        <dbReference type="PROSITE" id="PS50097"/>
    </source>
</evidence>
<dbReference type="Proteomes" id="UP000789396">
    <property type="component" value="Unassembled WGS sequence"/>
</dbReference>
<dbReference type="Gene3D" id="3.30.710.10">
    <property type="entry name" value="Potassium Channel Kv1.1, Chain A"/>
    <property type="match status" value="1"/>
</dbReference>
<feature type="domain" description="BTB" evidence="1">
    <location>
        <begin position="275"/>
        <end position="355"/>
    </location>
</feature>
<dbReference type="InterPro" id="IPR038680">
    <property type="entry name" value="PAW_sf"/>
</dbReference>
<name>A0A9N9D7W0_9GLOM</name>
<dbReference type="AlphaFoldDB" id="A0A9N9D7W0"/>
<reference evidence="2" key="1">
    <citation type="submission" date="2021-06" db="EMBL/GenBank/DDBJ databases">
        <authorList>
            <person name="Kallberg Y."/>
            <person name="Tangrot J."/>
            <person name="Rosling A."/>
        </authorList>
    </citation>
    <scope>NUCLEOTIDE SEQUENCE</scope>
    <source>
        <strain evidence="2">IN212</strain>
    </source>
</reference>
<dbReference type="InterPro" id="IPR000210">
    <property type="entry name" value="BTB/POZ_dom"/>
</dbReference>
<dbReference type="Pfam" id="PF00651">
    <property type="entry name" value="BTB"/>
    <property type="match status" value="1"/>
</dbReference>
<gene>
    <name evidence="2" type="ORF">RFULGI_LOCUS7539</name>
</gene>
<dbReference type="CDD" id="cd18186">
    <property type="entry name" value="BTB_POZ_ZBTB_KLHL-like"/>
    <property type="match status" value="1"/>
</dbReference>
<dbReference type="SUPFAM" id="SSF54695">
    <property type="entry name" value="POZ domain"/>
    <property type="match status" value="1"/>
</dbReference>